<gene>
    <name evidence="3" type="ORF">GCM10010403_31850</name>
</gene>
<keyword evidence="3" id="KW-0067">ATP-binding</keyword>
<dbReference type="InterPro" id="IPR041664">
    <property type="entry name" value="AAA_16"/>
</dbReference>
<dbReference type="Pfam" id="PF13191">
    <property type="entry name" value="AAA_16"/>
    <property type="match status" value="1"/>
</dbReference>
<dbReference type="SUPFAM" id="SSF46785">
    <property type="entry name" value="Winged helix' DNA-binding domain"/>
    <property type="match status" value="1"/>
</dbReference>
<keyword evidence="3" id="KW-0547">Nucleotide-binding</keyword>
<organism evidence="3 4">
    <name type="scientific">Glycomyces rutgersensis</name>
    <dbReference type="NCBI Taxonomy" id="58115"/>
    <lineage>
        <taxon>Bacteria</taxon>
        <taxon>Bacillati</taxon>
        <taxon>Actinomycetota</taxon>
        <taxon>Actinomycetes</taxon>
        <taxon>Glycomycetales</taxon>
        <taxon>Glycomycetaceae</taxon>
        <taxon>Glycomyces</taxon>
    </lineage>
</organism>
<evidence type="ECO:0000259" key="2">
    <source>
        <dbReference type="Pfam" id="PF13191"/>
    </source>
</evidence>
<protein>
    <submittedName>
        <fullName evidence="3">ATP-binding protein</fullName>
    </submittedName>
</protein>
<dbReference type="InterPro" id="IPR036390">
    <property type="entry name" value="WH_DNA-bd_sf"/>
</dbReference>
<dbReference type="InterPro" id="IPR036388">
    <property type="entry name" value="WH-like_DNA-bd_sf"/>
</dbReference>
<feature type="domain" description="Orc1-like AAA ATPase" evidence="2">
    <location>
        <begin position="6"/>
        <end position="141"/>
    </location>
</feature>
<dbReference type="GO" id="GO:0005524">
    <property type="term" value="F:ATP binding"/>
    <property type="evidence" value="ECO:0007669"/>
    <property type="project" value="UniProtKB-KW"/>
</dbReference>
<dbReference type="SUPFAM" id="SSF52540">
    <property type="entry name" value="P-loop containing nucleoside triphosphate hydrolases"/>
    <property type="match status" value="1"/>
</dbReference>
<dbReference type="Gene3D" id="1.10.10.10">
    <property type="entry name" value="Winged helix-like DNA-binding domain superfamily/Winged helix DNA-binding domain"/>
    <property type="match status" value="1"/>
</dbReference>
<dbReference type="Proteomes" id="UP001501584">
    <property type="component" value="Unassembled WGS sequence"/>
</dbReference>
<accession>A0ABN3FTA0</accession>
<proteinExistence type="predicted"/>
<evidence type="ECO:0000259" key="1">
    <source>
        <dbReference type="Pfam" id="PF03008"/>
    </source>
</evidence>
<dbReference type="Pfam" id="PF03008">
    <property type="entry name" value="DUF234"/>
    <property type="match status" value="1"/>
</dbReference>
<keyword evidence="4" id="KW-1185">Reference proteome</keyword>
<sequence>MRMDDFVGRSRELAMLDDVLDGVKEGIEHRSPGKCLMLRGRRRVGKSALVEEFTRRSRLPTLFFTAAREVPGGELESFSEAVADSDLPERAQYLEDPPANWSAALRLLADILPDDTPSLVVLDEVPYLMDRVDAFEGILQRAWDRQLSRKPVLLLLIGSDLSMMKALNSYDRPFHQRGTEMVLGPLNPAEIGQMLGLEPAAAFDAALVTGGLPLICADWRKGAGLWDFLERSLAKPLSALVVSARLMLAAEFPDQAMAEHVLRAIGSGERTFTNIARAAGGISHSTLSRALDLLVQKGIVASNLPVSLRPSKERRYTIDDPYLRFWLALVEPYLDEIERLRGDLVVNRIRASWTSWRGRAIEPLVRESLARTLPSQSIPYARKIGGYWTRSNDVEIDIVGADDAPVAKELLFVGSIKWLDNDKFDRRDLTALQNHRAALTDEDLPLVGVSRSGFDCKGLDGAFGPDDLIKGWQR</sequence>
<feature type="domain" description="DUF234" evidence="1">
    <location>
        <begin position="326"/>
        <end position="422"/>
    </location>
</feature>
<comment type="caution">
    <text evidence="3">The sequence shown here is derived from an EMBL/GenBank/DDBJ whole genome shotgun (WGS) entry which is preliminary data.</text>
</comment>
<dbReference type="InterPro" id="IPR027417">
    <property type="entry name" value="P-loop_NTPase"/>
</dbReference>
<dbReference type="Gene3D" id="3.40.50.300">
    <property type="entry name" value="P-loop containing nucleotide triphosphate hydrolases"/>
    <property type="match status" value="1"/>
</dbReference>
<dbReference type="InterPro" id="IPR004256">
    <property type="entry name" value="DUF234"/>
</dbReference>
<dbReference type="EMBL" id="BAAASX010000004">
    <property type="protein sequence ID" value="GAA2337160.1"/>
    <property type="molecule type" value="Genomic_DNA"/>
</dbReference>
<dbReference type="PANTHER" id="PTHR34704">
    <property type="entry name" value="ATPASE"/>
    <property type="match status" value="1"/>
</dbReference>
<dbReference type="PANTHER" id="PTHR34704:SF1">
    <property type="entry name" value="ATPASE"/>
    <property type="match status" value="1"/>
</dbReference>
<evidence type="ECO:0000313" key="4">
    <source>
        <dbReference type="Proteomes" id="UP001501584"/>
    </source>
</evidence>
<name>A0ABN3FTA0_9ACTN</name>
<reference evidence="3 4" key="1">
    <citation type="journal article" date="2019" name="Int. J. Syst. Evol. Microbiol.">
        <title>The Global Catalogue of Microorganisms (GCM) 10K type strain sequencing project: providing services to taxonomists for standard genome sequencing and annotation.</title>
        <authorList>
            <consortium name="The Broad Institute Genomics Platform"/>
            <consortium name="The Broad Institute Genome Sequencing Center for Infectious Disease"/>
            <person name="Wu L."/>
            <person name="Ma J."/>
        </authorList>
    </citation>
    <scope>NUCLEOTIDE SEQUENCE [LARGE SCALE GENOMIC DNA]</scope>
    <source>
        <strain evidence="3 4">JCM 6238</strain>
    </source>
</reference>
<evidence type="ECO:0000313" key="3">
    <source>
        <dbReference type="EMBL" id="GAA2337160.1"/>
    </source>
</evidence>